<dbReference type="PANTHER" id="PTHR21099:SF2">
    <property type="entry name" value="SI:CH211-113E8.11"/>
    <property type="match status" value="1"/>
</dbReference>
<evidence type="ECO:0000256" key="1">
    <source>
        <dbReference type="ARBA" id="ARBA00022723"/>
    </source>
</evidence>
<feature type="compositionally biased region" description="Polar residues" evidence="5">
    <location>
        <begin position="494"/>
        <end position="518"/>
    </location>
</feature>
<dbReference type="GO" id="GO:0005634">
    <property type="term" value="C:nucleus"/>
    <property type="evidence" value="ECO:0007669"/>
    <property type="project" value="TreeGrafter"/>
</dbReference>
<comment type="caution">
    <text evidence="7">The sequence shown here is derived from an EMBL/GenBank/DDBJ whole genome shotgun (WGS) entry which is preliminary data.</text>
</comment>
<feature type="compositionally biased region" description="Low complexity" evidence="5">
    <location>
        <begin position="27"/>
        <end position="48"/>
    </location>
</feature>
<feature type="compositionally biased region" description="Polar residues" evidence="5">
    <location>
        <begin position="462"/>
        <end position="485"/>
    </location>
</feature>
<dbReference type="SUPFAM" id="SSF90229">
    <property type="entry name" value="CCCH zinc finger"/>
    <property type="match status" value="1"/>
</dbReference>
<feature type="compositionally biased region" description="Polar residues" evidence="5">
    <location>
        <begin position="251"/>
        <end position="290"/>
    </location>
</feature>
<dbReference type="Proteomes" id="UP001309876">
    <property type="component" value="Unassembled WGS sequence"/>
</dbReference>
<feature type="compositionally biased region" description="Polar residues" evidence="5">
    <location>
        <begin position="419"/>
        <end position="428"/>
    </location>
</feature>
<gene>
    <name evidence="7" type="ORF">LTR05_007599</name>
</gene>
<dbReference type="Gene3D" id="4.10.1000.10">
    <property type="entry name" value="Zinc finger, CCCH-type"/>
    <property type="match status" value="1"/>
</dbReference>
<keyword evidence="3 4" id="KW-0862">Zinc</keyword>
<proteinExistence type="predicted"/>
<dbReference type="PANTHER" id="PTHR21099">
    <property type="entry name" value="RAD201"/>
    <property type="match status" value="1"/>
</dbReference>
<feature type="compositionally biased region" description="Polar residues" evidence="5">
    <location>
        <begin position="369"/>
        <end position="382"/>
    </location>
</feature>
<feature type="compositionally biased region" description="Low complexity" evidence="5">
    <location>
        <begin position="383"/>
        <end position="417"/>
    </location>
</feature>
<feature type="compositionally biased region" description="Polar residues" evidence="5">
    <location>
        <begin position="309"/>
        <end position="327"/>
    </location>
</feature>
<keyword evidence="8" id="KW-1185">Reference proteome</keyword>
<evidence type="ECO:0000256" key="3">
    <source>
        <dbReference type="ARBA" id="ARBA00022833"/>
    </source>
</evidence>
<keyword evidence="2 4" id="KW-0863">Zinc-finger</keyword>
<feature type="domain" description="C3H1-type" evidence="6">
    <location>
        <begin position="1"/>
        <end position="25"/>
    </location>
</feature>
<dbReference type="InterPro" id="IPR036855">
    <property type="entry name" value="Znf_CCCH_sf"/>
</dbReference>
<evidence type="ECO:0000313" key="8">
    <source>
        <dbReference type="Proteomes" id="UP001309876"/>
    </source>
</evidence>
<dbReference type="GO" id="GO:0008270">
    <property type="term" value="F:zinc ion binding"/>
    <property type="evidence" value="ECO:0007669"/>
    <property type="project" value="UniProtKB-KW"/>
</dbReference>
<evidence type="ECO:0000256" key="5">
    <source>
        <dbReference type="SAM" id="MobiDB-lite"/>
    </source>
</evidence>
<keyword evidence="1 4" id="KW-0479">Metal-binding</keyword>
<feature type="zinc finger region" description="C3H1-type" evidence="4">
    <location>
        <begin position="1"/>
        <end position="25"/>
    </location>
</feature>
<evidence type="ECO:0000313" key="7">
    <source>
        <dbReference type="EMBL" id="KAK5082452.1"/>
    </source>
</evidence>
<dbReference type="PROSITE" id="PS50103">
    <property type="entry name" value="ZF_C3H1"/>
    <property type="match status" value="1"/>
</dbReference>
<evidence type="ECO:0000256" key="4">
    <source>
        <dbReference type="PROSITE-ProRule" id="PRU00723"/>
    </source>
</evidence>
<evidence type="ECO:0000259" key="6">
    <source>
        <dbReference type="PROSITE" id="PS50103"/>
    </source>
</evidence>
<reference evidence="7 8" key="1">
    <citation type="submission" date="2023-08" db="EMBL/GenBank/DDBJ databases">
        <title>Black Yeasts Isolated from many extreme environments.</title>
        <authorList>
            <person name="Coleine C."/>
            <person name="Stajich J.E."/>
            <person name="Selbmann L."/>
        </authorList>
    </citation>
    <scope>NUCLEOTIDE SEQUENCE [LARGE SCALE GENOMIC DNA]</scope>
    <source>
        <strain evidence="7 8">CCFEE 5910</strain>
    </source>
</reference>
<feature type="compositionally biased region" description="Polar residues" evidence="5">
    <location>
        <begin position="207"/>
        <end position="242"/>
    </location>
</feature>
<feature type="region of interest" description="Disordered" evidence="5">
    <location>
        <begin position="27"/>
        <end position="50"/>
    </location>
</feature>
<feature type="region of interest" description="Disordered" evidence="5">
    <location>
        <begin position="207"/>
        <end position="545"/>
    </location>
</feature>
<protein>
    <recommendedName>
        <fullName evidence="6">C3H1-type domain-containing protein</fullName>
    </recommendedName>
</protein>
<name>A0AAN7SWE1_9EURO</name>
<dbReference type="EMBL" id="JAVRRJ010000008">
    <property type="protein sequence ID" value="KAK5082452.1"/>
    <property type="molecule type" value="Genomic_DNA"/>
</dbReference>
<sequence>MVVCKYWKQGSCRFGNSCKFEHPANTANTNTNSNNNGNNNKNRSNFGSGIFGNINRPERWHLSEEDIQNDLSKTRPQWILSAYGPGKETPAALFVDNEYSPEEVRLRFYSSQATGQGTAAADQEAVQVWQKATNDIDTVLTNVKDVQNFMEQKEKERPNRYDYCKFDGTTSLDEFIKKTEFNTQPGSSLNPWGGAVRATPTTNPFSKTPAFGQSASPFGQASQSSGFGQTAQPSTFGQSTPISAFGKVGFGQSNTPNFGQNAFSPPQTNQPATISAFGQTSSLGQNSSSGPFVKPSASAFSGKPPLSSGFETQTAGASPFSSTGMSGTTSNASPFSSAAPTTNATSPFSSNNNNNASPFGGNNKPSPFGGNNNASPFGGNNTSSPQFGRSGFGQQQQQSAPAFGRPSQPQQQPQASPFGQISQSQATPMSAPFGQQAQQPGFGQSPFGTQQQSQNQSPFGTSIPSQASQPQQGQNPSPFGQTIPAQNPFGGVQNGSMSEAPPSTVSQAGSVAQPSASKPTGKPVQPLHYSQTLPNIPPQFRPDGKLSTYRGRPVQYDQRFRPTIEGEEVLDAELPIYPRPDGKGLERVWFPQGAAEASVQRLARALLDISLPDDQLSDTDKAEYARFFETGRFEAGRVPLVPPLRGWIDYDF</sequence>
<organism evidence="7 8">
    <name type="scientific">Lithohypha guttulata</name>
    <dbReference type="NCBI Taxonomy" id="1690604"/>
    <lineage>
        <taxon>Eukaryota</taxon>
        <taxon>Fungi</taxon>
        <taxon>Dikarya</taxon>
        <taxon>Ascomycota</taxon>
        <taxon>Pezizomycotina</taxon>
        <taxon>Eurotiomycetes</taxon>
        <taxon>Chaetothyriomycetidae</taxon>
        <taxon>Chaetothyriales</taxon>
        <taxon>Trichomeriaceae</taxon>
        <taxon>Lithohypha</taxon>
    </lineage>
</organism>
<feature type="compositionally biased region" description="Low complexity" evidence="5">
    <location>
        <begin position="430"/>
        <end position="461"/>
    </location>
</feature>
<dbReference type="SMART" id="SM00356">
    <property type="entry name" value="ZnF_C3H1"/>
    <property type="match status" value="1"/>
</dbReference>
<dbReference type="Pfam" id="PF18044">
    <property type="entry name" value="zf-CCCH_4"/>
    <property type="match status" value="1"/>
</dbReference>
<accession>A0AAN7SWE1</accession>
<dbReference type="AlphaFoldDB" id="A0AAN7SWE1"/>
<evidence type="ECO:0000256" key="2">
    <source>
        <dbReference type="ARBA" id="ARBA00022771"/>
    </source>
</evidence>
<feature type="compositionally biased region" description="Low complexity" evidence="5">
    <location>
        <begin position="328"/>
        <end position="363"/>
    </location>
</feature>
<dbReference type="InterPro" id="IPR000571">
    <property type="entry name" value="Znf_CCCH"/>
</dbReference>
<dbReference type="InterPro" id="IPR041367">
    <property type="entry name" value="Znf-CCCH_4"/>
</dbReference>